<dbReference type="SUPFAM" id="SSF52540">
    <property type="entry name" value="P-loop containing nucleoside triphosphate hydrolases"/>
    <property type="match status" value="1"/>
</dbReference>
<evidence type="ECO:0000313" key="6">
    <source>
        <dbReference type="EMBL" id="MST62316.1"/>
    </source>
</evidence>
<evidence type="ECO:0000313" key="7">
    <source>
        <dbReference type="Proteomes" id="UP000440713"/>
    </source>
</evidence>
<dbReference type="PANTHER" id="PTHR21343:SF1">
    <property type="entry name" value="COBYRIC ACID SYNTHASE"/>
    <property type="match status" value="1"/>
</dbReference>
<dbReference type="InterPro" id="IPR002586">
    <property type="entry name" value="CobQ/CobB/MinD/ParA_Nub-bd_dom"/>
</dbReference>
<dbReference type="GO" id="GO:0003824">
    <property type="term" value="F:catalytic activity"/>
    <property type="evidence" value="ECO:0007669"/>
    <property type="project" value="InterPro"/>
</dbReference>
<evidence type="ECO:0000256" key="3">
    <source>
        <dbReference type="ARBA" id="ARBA00022962"/>
    </source>
</evidence>
<dbReference type="NCBIfam" id="NF001989">
    <property type="entry name" value="PRK00784.1"/>
    <property type="match status" value="1"/>
</dbReference>
<accession>A0A6N7XC95</accession>
<dbReference type="InterPro" id="IPR047045">
    <property type="entry name" value="CobQ_N"/>
</dbReference>
<evidence type="ECO:0000256" key="4">
    <source>
        <dbReference type="HAMAP-Rule" id="MF_00028"/>
    </source>
</evidence>
<gene>
    <name evidence="4" type="primary">cobQ</name>
    <name evidence="6" type="ORF">FYJ71_04910</name>
</gene>
<comment type="similarity">
    <text evidence="4">Belongs to the CobB/CobQ family. CobQ subfamily.</text>
</comment>
<comment type="function">
    <text evidence="4">Catalyzes amidations at positions B, D, E, and G on adenosylcobyrinic A,C-diamide. NH(2) groups are provided by glutamine, and one molecule of ATP is hydrogenolyzed for each amidation.</text>
</comment>
<dbReference type="InterPro" id="IPR027417">
    <property type="entry name" value="P-loop_NTPase"/>
</dbReference>
<dbReference type="UniPathway" id="UPA00148"/>
<proteinExistence type="inferred from homology"/>
<comment type="caution">
    <text evidence="4">Lacks conserved residue(s) required for the propagation of feature annotation.</text>
</comment>
<evidence type="ECO:0000256" key="2">
    <source>
        <dbReference type="ARBA" id="ARBA00022573"/>
    </source>
</evidence>
<dbReference type="Pfam" id="PF01656">
    <property type="entry name" value="CbiA"/>
    <property type="match status" value="1"/>
</dbReference>
<dbReference type="PANTHER" id="PTHR21343">
    <property type="entry name" value="DETHIOBIOTIN SYNTHETASE"/>
    <property type="match status" value="1"/>
</dbReference>
<comment type="caution">
    <text evidence="6">The sequence shown here is derived from an EMBL/GenBank/DDBJ whole genome shotgun (WGS) entry which is preliminary data.</text>
</comment>
<dbReference type="HAMAP" id="MF_00028">
    <property type="entry name" value="CobQ"/>
    <property type="match status" value="1"/>
</dbReference>
<dbReference type="Gene3D" id="3.40.50.300">
    <property type="entry name" value="P-loop containing nucleotide triphosphate hydrolases"/>
    <property type="match status" value="1"/>
</dbReference>
<dbReference type="AlphaFoldDB" id="A0A6N7XC95"/>
<dbReference type="Proteomes" id="UP000440713">
    <property type="component" value="Unassembled WGS sequence"/>
</dbReference>
<organism evidence="6 7">
    <name type="scientific">Peptostreptococcus porci</name>
    <dbReference type="NCBI Taxonomy" id="2652282"/>
    <lineage>
        <taxon>Bacteria</taxon>
        <taxon>Bacillati</taxon>
        <taxon>Bacillota</taxon>
        <taxon>Clostridia</taxon>
        <taxon>Peptostreptococcales</taxon>
        <taxon>Peptostreptococcaceae</taxon>
        <taxon>Peptostreptococcus</taxon>
    </lineage>
</organism>
<dbReference type="GO" id="GO:0015420">
    <property type="term" value="F:ABC-type vitamin B12 transporter activity"/>
    <property type="evidence" value="ECO:0007669"/>
    <property type="project" value="UniProtKB-UniRule"/>
</dbReference>
<dbReference type="CDD" id="cd05389">
    <property type="entry name" value="CobQ_N"/>
    <property type="match status" value="1"/>
</dbReference>
<sequence>MASIMFQGTASNVGKSVLCTGICRVLYEDGYSVIPFKSQNMSLDTYFDKNGKAMGIGQALQAEACGLEPMAYMNPILLKPCGNHVSEVLLLGNLVSKMSSEDYREYKHSLVFELERIYEEVKNGFDIVVLEGAGSPAEININSLDLSNMEMAKISESPVILIADIDRGGVFASIVGTLQLLNQEDRKRVKGVIINKFRGNKDYFSDGIKMLEEIISIPVVGVVPFIDINLEEEDGACGIKNNVVAKSSIEKEKEFEKLSRHLRENLDFKKIYEIIFEDEKLTK</sequence>
<protein>
    <recommendedName>
        <fullName evidence="4">Cobyric acid synthase</fullName>
    </recommendedName>
</protein>
<dbReference type="GO" id="GO:0009236">
    <property type="term" value="P:cobalamin biosynthetic process"/>
    <property type="evidence" value="ECO:0007669"/>
    <property type="project" value="UniProtKB-UniRule"/>
</dbReference>
<comment type="pathway">
    <text evidence="1 4">Cofactor biosynthesis; adenosylcobalamin biosynthesis.</text>
</comment>
<evidence type="ECO:0000259" key="5">
    <source>
        <dbReference type="Pfam" id="PF01656"/>
    </source>
</evidence>
<keyword evidence="2 4" id="KW-0169">Cobalamin biosynthesis</keyword>
<dbReference type="RefSeq" id="WP_154537710.1">
    <property type="nucleotide sequence ID" value="NZ_JAXFFP010000005.1"/>
</dbReference>
<dbReference type="InterPro" id="IPR004459">
    <property type="entry name" value="CobQ_synth"/>
</dbReference>
<reference evidence="6 7" key="1">
    <citation type="submission" date="2019-08" db="EMBL/GenBank/DDBJ databases">
        <title>In-depth cultivation of the pig gut microbiome towards novel bacterial diversity and tailored functional studies.</title>
        <authorList>
            <person name="Wylensek D."/>
            <person name="Hitch T.C.A."/>
            <person name="Clavel T."/>
        </authorList>
    </citation>
    <scope>NUCLEOTIDE SEQUENCE [LARGE SCALE GENOMIC DNA]</scope>
    <source>
        <strain evidence="6 7">WCA-SAB-591-4A-A</strain>
    </source>
</reference>
<keyword evidence="7" id="KW-1185">Reference proteome</keyword>
<evidence type="ECO:0000256" key="1">
    <source>
        <dbReference type="ARBA" id="ARBA00004953"/>
    </source>
</evidence>
<name>A0A6N7XC95_9FIRM</name>
<keyword evidence="3 4" id="KW-0315">Glutamine amidotransferase</keyword>
<feature type="domain" description="CobQ/CobB/MinD/ParA nucleotide binding" evidence="5">
    <location>
        <begin position="4"/>
        <end position="225"/>
    </location>
</feature>
<dbReference type="EMBL" id="VUNE01000002">
    <property type="protein sequence ID" value="MST62316.1"/>
    <property type="molecule type" value="Genomic_DNA"/>
</dbReference>